<reference evidence="2" key="1">
    <citation type="submission" date="2022-07" db="EMBL/GenBank/DDBJ databases">
        <title>Evaluation of T. orientalis genome assembly methods using nanopore sequencing and analysis of variation between genomes.</title>
        <authorList>
            <person name="Yam J."/>
            <person name="Micallef M.L."/>
            <person name="Liu M."/>
            <person name="Djordjevic S.P."/>
            <person name="Bogema D.R."/>
            <person name="Jenkins C."/>
        </authorList>
    </citation>
    <scope>NUCLEOTIDE SEQUENCE</scope>
    <source>
        <strain evidence="2">Fish Creek</strain>
    </source>
</reference>
<dbReference type="EMBL" id="CP056067">
    <property type="protein sequence ID" value="UVC54533.1"/>
    <property type="molecule type" value="Genomic_DNA"/>
</dbReference>
<name>A0A976SL97_THEOR</name>
<evidence type="ECO:0000256" key="1">
    <source>
        <dbReference type="SAM" id="MobiDB-lite"/>
    </source>
</evidence>
<feature type="compositionally biased region" description="Polar residues" evidence="1">
    <location>
        <begin position="275"/>
        <end position="286"/>
    </location>
</feature>
<evidence type="ECO:0000313" key="2">
    <source>
        <dbReference type="EMBL" id="UVC54533.1"/>
    </source>
</evidence>
<organism evidence="2 3">
    <name type="scientific">Theileria orientalis</name>
    <dbReference type="NCBI Taxonomy" id="68886"/>
    <lineage>
        <taxon>Eukaryota</taxon>
        <taxon>Sar</taxon>
        <taxon>Alveolata</taxon>
        <taxon>Apicomplexa</taxon>
        <taxon>Aconoidasida</taxon>
        <taxon>Piroplasmida</taxon>
        <taxon>Theileriidae</taxon>
        <taxon>Theileria</taxon>
    </lineage>
</organism>
<sequence>MTTICLLNYTSSYFAGSGRITVKCEENYKCSNLFRRYEHKLTTPSEGKIYIYKGKSHVISYLYDYATLKPENGYESSKLEKVYVYTNRFDSTNSFLILVFCFTNGSPSVKNKYYSYSELKPSQNTSMKINSLTDYNTESDILCSLIQENDKLSEFLTYDIIRTPANGNGPCAYNCDKIQVKNDTTNGNASPKLEGTEFKRYKHTPNNGTHNGKKACVIYNCQALLKRGSNGVGKNEVLQEVQGETYKHVCVYFGEKAKRKWTATGSEGDCKPGTSAGSTCPPSAASEGSTTCKTGQGTCTAPAIRDTTSPCAIPDQQDVPLMLELLKNAGDNGQPDYYVHRKKDEDYYWIKLTGENGSKVTQNTLTDLLQDIGLHTKKSGTGDKGYQVLQKLLSSAGLNGATAGSNGDLSSHLQKATGQTLTKLLKATANGTSSSQNSQANLLTLLLRRIQFDLTSSVVILLDKNCKTGRGRKWPVRGVPPRFSRLDEEFVEETRRLYKMAHGKDRPAVSPDFISNDRDLEDLIEARAYEIRKSLQIDYGEKTQDRLILSTSAHCWEGWPLGYLVSGGALSVAAGGSWKFVVMAVGQVGLSPDPPLKALMGQEIRKSKRIP</sequence>
<gene>
    <name evidence="2" type="ORF">MACJ_004083</name>
</gene>
<dbReference type="AlphaFoldDB" id="A0A976SL97"/>
<proteinExistence type="predicted"/>
<accession>A0A976SL97</accession>
<dbReference type="Proteomes" id="UP000244803">
    <property type="component" value="Chromosome 4"/>
</dbReference>
<protein>
    <submittedName>
        <fullName evidence="2">Uncharacterized protein</fullName>
    </submittedName>
</protein>
<feature type="region of interest" description="Disordered" evidence="1">
    <location>
        <begin position="264"/>
        <end position="286"/>
    </location>
</feature>
<evidence type="ECO:0000313" key="3">
    <source>
        <dbReference type="Proteomes" id="UP000244803"/>
    </source>
</evidence>